<comment type="similarity">
    <text evidence="2">Belongs to the NADH dehydrogenase family.</text>
</comment>
<sequence length="439" mass="48689">MSVRTQHHILVVGGGAGGLELVTKLGQNLGKQGKARITLIDEQPIHLWKPLLHEVAAGSLDSNIDQVNYYAHAADNYYHYQPGTMEGLERDKKRILLAALVDENGEELVPKRFLSYDTLVLAVGSLSNDFNVPGVRQHCLSLDNLDQANLFQRKYLNKLLCTQYGPPSLHPTFNIVIVGGGATGVELAAELHNSLRQAETYGLDHETIRLAQITLIESAPRILSPLPEAIATAVTQRLKSLDIAVYTNETVTRATEHGIYTKSGQFHPSDLCVWAAGIKAPDFLASLNGLETDQINRLIVNSTLQTTRDENIFALGDCANFIDPKLGIPVPPRAQSAHQQACILAKSLKNRLNNKPLIDFKYHDRGSLVTLSCYDTFGNIGFHKIQHFIGGKIAQYVYRSLYFMHLSSLYGFFGACTVRKAKKLLIKTRPRLKLHFSKN</sequence>
<dbReference type="Gene3D" id="3.50.50.100">
    <property type="match status" value="1"/>
</dbReference>
<keyword evidence="8" id="KW-1185">Reference proteome</keyword>
<evidence type="ECO:0000256" key="1">
    <source>
        <dbReference type="ARBA" id="ARBA00001974"/>
    </source>
</evidence>
<accession>A0ABY8AXK3</accession>
<keyword evidence="5" id="KW-0560">Oxidoreductase</keyword>
<organism evidence="7 8">
    <name type="scientific">Legionella cardiaca</name>
    <dbReference type="NCBI Taxonomy" id="1071983"/>
    <lineage>
        <taxon>Bacteria</taxon>
        <taxon>Pseudomonadati</taxon>
        <taxon>Pseudomonadota</taxon>
        <taxon>Gammaproteobacteria</taxon>
        <taxon>Legionellales</taxon>
        <taxon>Legionellaceae</taxon>
        <taxon>Legionella</taxon>
    </lineage>
</organism>
<dbReference type="Proteomes" id="UP001222087">
    <property type="component" value="Chromosome"/>
</dbReference>
<dbReference type="RefSeq" id="WP_275090279.1">
    <property type="nucleotide sequence ID" value="NZ_CP119078.1"/>
</dbReference>
<evidence type="ECO:0000256" key="3">
    <source>
        <dbReference type="ARBA" id="ARBA00022630"/>
    </source>
</evidence>
<keyword evidence="4" id="KW-0274">FAD</keyword>
<evidence type="ECO:0000313" key="7">
    <source>
        <dbReference type="EMBL" id="WED44461.1"/>
    </source>
</evidence>
<reference evidence="7 8" key="1">
    <citation type="submission" date="2023-02" db="EMBL/GenBank/DDBJ databases">
        <title>Genome Sequence of L. cardiaca H63T.</title>
        <authorList>
            <person name="Lopez A.E."/>
            <person name="Cianciotto N.P."/>
        </authorList>
    </citation>
    <scope>NUCLEOTIDE SEQUENCE [LARGE SCALE GENOMIC DNA]</scope>
    <source>
        <strain evidence="7 8">H63</strain>
    </source>
</reference>
<dbReference type="PANTHER" id="PTHR42913:SF3">
    <property type="entry name" value="64 KDA MITOCHONDRIAL NADH DEHYDROGENASE (EUROFUNG)"/>
    <property type="match status" value="1"/>
</dbReference>
<dbReference type="InterPro" id="IPR023753">
    <property type="entry name" value="FAD/NAD-binding_dom"/>
</dbReference>
<dbReference type="InterPro" id="IPR051169">
    <property type="entry name" value="NADH-Q_oxidoreductase"/>
</dbReference>
<dbReference type="Pfam" id="PF07992">
    <property type="entry name" value="Pyr_redox_2"/>
    <property type="match status" value="1"/>
</dbReference>
<evidence type="ECO:0000256" key="5">
    <source>
        <dbReference type="ARBA" id="ARBA00023002"/>
    </source>
</evidence>
<gene>
    <name evidence="7" type="ORF">PXX05_06665</name>
</gene>
<name>A0ABY8AXK3_9GAMM</name>
<dbReference type="PRINTS" id="PR00411">
    <property type="entry name" value="PNDRDTASEI"/>
</dbReference>
<evidence type="ECO:0000313" key="8">
    <source>
        <dbReference type="Proteomes" id="UP001222087"/>
    </source>
</evidence>
<proteinExistence type="inferred from homology"/>
<dbReference type="SUPFAM" id="SSF51905">
    <property type="entry name" value="FAD/NAD(P)-binding domain"/>
    <property type="match status" value="1"/>
</dbReference>
<evidence type="ECO:0000256" key="4">
    <source>
        <dbReference type="ARBA" id="ARBA00022827"/>
    </source>
</evidence>
<dbReference type="PRINTS" id="PR00368">
    <property type="entry name" value="FADPNR"/>
</dbReference>
<dbReference type="InterPro" id="IPR036188">
    <property type="entry name" value="FAD/NAD-bd_sf"/>
</dbReference>
<evidence type="ECO:0000256" key="2">
    <source>
        <dbReference type="ARBA" id="ARBA00005272"/>
    </source>
</evidence>
<keyword evidence="3" id="KW-0285">Flavoprotein</keyword>
<dbReference type="PANTHER" id="PTHR42913">
    <property type="entry name" value="APOPTOSIS-INDUCING FACTOR 1"/>
    <property type="match status" value="1"/>
</dbReference>
<protein>
    <submittedName>
        <fullName evidence="7">NAD(P)/FAD-dependent oxidoreductase</fullName>
    </submittedName>
</protein>
<feature type="domain" description="FAD/NAD(P)-binding" evidence="6">
    <location>
        <begin position="8"/>
        <end position="341"/>
    </location>
</feature>
<evidence type="ECO:0000259" key="6">
    <source>
        <dbReference type="Pfam" id="PF07992"/>
    </source>
</evidence>
<comment type="cofactor">
    <cofactor evidence="1">
        <name>FAD</name>
        <dbReference type="ChEBI" id="CHEBI:57692"/>
    </cofactor>
</comment>
<dbReference type="EMBL" id="CP119078">
    <property type="protein sequence ID" value="WED44461.1"/>
    <property type="molecule type" value="Genomic_DNA"/>
</dbReference>